<proteinExistence type="predicted"/>
<dbReference type="AlphaFoldDB" id="A0AAD7L718"/>
<organism evidence="2 3">
    <name type="scientific">Quillaja saponaria</name>
    <name type="common">Soap bark tree</name>
    <dbReference type="NCBI Taxonomy" id="32244"/>
    <lineage>
        <taxon>Eukaryota</taxon>
        <taxon>Viridiplantae</taxon>
        <taxon>Streptophyta</taxon>
        <taxon>Embryophyta</taxon>
        <taxon>Tracheophyta</taxon>
        <taxon>Spermatophyta</taxon>
        <taxon>Magnoliopsida</taxon>
        <taxon>eudicotyledons</taxon>
        <taxon>Gunneridae</taxon>
        <taxon>Pentapetalae</taxon>
        <taxon>rosids</taxon>
        <taxon>fabids</taxon>
        <taxon>Fabales</taxon>
        <taxon>Quillajaceae</taxon>
        <taxon>Quillaja</taxon>
    </lineage>
</organism>
<accession>A0AAD7L718</accession>
<evidence type="ECO:0000256" key="1">
    <source>
        <dbReference type="SAM" id="MobiDB-lite"/>
    </source>
</evidence>
<evidence type="ECO:0000313" key="3">
    <source>
        <dbReference type="Proteomes" id="UP001163823"/>
    </source>
</evidence>
<keyword evidence="3" id="KW-1185">Reference proteome</keyword>
<feature type="compositionally biased region" description="Gly residues" evidence="1">
    <location>
        <begin position="1"/>
        <end position="20"/>
    </location>
</feature>
<comment type="caution">
    <text evidence="2">The sequence shown here is derived from an EMBL/GenBank/DDBJ whole genome shotgun (WGS) entry which is preliminary data.</text>
</comment>
<dbReference type="EMBL" id="JARAOO010000010">
    <property type="protein sequence ID" value="KAJ7952685.1"/>
    <property type="molecule type" value="Genomic_DNA"/>
</dbReference>
<sequence>MEGGGGGGSSEHGNYSGCGSGTSEEREAEERAIIEANTNLVRKFVRKLWQIAEDLVSNIEASLASNETSSTLNTLVSYVASLPNGGREEEDLFYGGEFARDIPFNRVCTALREE</sequence>
<dbReference type="KEGG" id="qsa:O6P43_024490"/>
<dbReference type="Proteomes" id="UP001163823">
    <property type="component" value="Chromosome 10"/>
</dbReference>
<protein>
    <submittedName>
        <fullName evidence="2">Phosphotransferase</fullName>
    </submittedName>
</protein>
<name>A0AAD7L718_QUISA</name>
<reference evidence="2" key="1">
    <citation type="journal article" date="2023" name="Science">
        <title>Elucidation of the pathway for biosynthesis of saponin adjuvants from the soapbark tree.</title>
        <authorList>
            <person name="Reed J."/>
            <person name="Orme A."/>
            <person name="El-Demerdash A."/>
            <person name="Owen C."/>
            <person name="Martin L.B.B."/>
            <person name="Misra R.C."/>
            <person name="Kikuchi S."/>
            <person name="Rejzek M."/>
            <person name="Martin A.C."/>
            <person name="Harkess A."/>
            <person name="Leebens-Mack J."/>
            <person name="Louveau T."/>
            <person name="Stephenson M.J."/>
            <person name="Osbourn A."/>
        </authorList>
    </citation>
    <scope>NUCLEOTIDE SEQUENCE</scope>
    <source>
        <strain evidence="2">S10</strain>
    </source>
</reference>
<evidence type="ECO:0000313" key="2">
    <source>
        <dbReference type="EMBL" id="KAJ7952685.1"/>
    </source>
</evidence>
<gene>
    <name evidence="2" type="ORF">O6P43_024490</name>
</gene>
<feature type="region of interest" description="Disordered" evidence="1">
    <location>
        <begin position="1"/>
        <end position="29"/>
    </location>
</feature>